<sequence>MASIDNELKDLIQGYISEVREKSEKIHYRSPRHDSAKLCIGRFLLDTPRLQEIAKEQAKGKSKRQPAPKIPKPPWKWLEGSQQYVNFDGDGPSLHIVEYLSSTEWVKHRVLITRNDIDADRIEFTGLRTDLKSWQKIAVVKLLEACNSPLEGAILGDDTGLGKSLSALLAALAKRKEMFPYAGPVLVVCRAGCVIQWLEEIYTHFNKAHRPRVLIVDTPDVSPRYLVTYDVLICSNGFLKRRYSEVLQAELFSSVAYGVNIDVAKRCFPKYIHKRKPQPLHSGLYRYLNQQFSVLILDEAHDARDPDSLLYAAVQSLDYLHAFLLTATPLYNSWNDIGGILTLLPGSPLMSFEHFRHIFPLPPLEDEAEVGRKGPEEPILSLLIHLIQGSVLARPKAVLGLKQFRQHVIRVETEVPRGKDRYQPKHPARDSQVKSGLQKLRRAQQMANHEALYNPDTPYEQGKLERRAAFDEIRNEAKFKIRSWLKGEKNNSLKLGGEVESQEGPMNGGILVTDEAGGDKTDLIMDRSLEDLSIDEYNEFKRWYRKPAPVPAQDGDNVATDTTHVETEPSLAQNRQREATNKELDAAQKSMYDDEGFDYYQDEEDLDFQPHRGQGARETQGDEQEDDGDDDDDVEVKKLSIAEAIKNWKENVKAMSTEELESPKTTTILASIVDLRSKHPGEKIIVTSSSIKFLDIIQELLSRHLPGVKVTEFNGRIVSVEERVRIANDFNMTGKGSYILLLSASCGGTGLNLYGGSRLIITEQFWTPGLEKQVIGRAHRMPQTKQVHVYHVRMNTDLDMLIRSLVEKKTSCVDPLDRAIRRGDLDDYVLPPLPSIREVDDTVSMYDDARRRQKKEKRKKKLEEKNRIAPDEETQEFDLHSDNEGVEESSPRSGSELPEGEEGESEEGERGESDEETAENDTSDSEDYRWNSSTMDGDMRQCELNRKAAKKEFKNWYIS</sequence>
<dbReference type="InterPro" id="IPR000330">
    <property type="entry name" value="SNF2_N"/>
</dbReference>
<dbReference type="InterPro" id="IPR014001">
    <property type="entry name" value="Helicase_ATP-bd"/>
</dbReference>
<keyword evidence="2" id="KW-0378">Hydrolase</keyword>
<protein>
    <submittedName>
        <fullName evidence="7">Uncharacterized protein</fullName>
    </submittedName>
</protein>
<dbReference type="SMART" id="SM00490">
    <property type="entry name" value="HELICc"/>
    <property type="match status" value="1"/>
</dbReference>
<dbReference type="PROSITE" id="PS51194">
    <property type="entry name" value="HELICASE_CTER"/>
    <property type="match status" value="1"/>
</dbReference>
<dbReference type="InterPro" id="IPR027417">
    <property type="entry name" value="P-loop_NTPase"/>
</dbReference>
<evidence type="ECO:0000313" key="7">
    <source>
        <dbReference type="EMBL" id="RKL18303.1"/>
    </source>
</evidence>
<dbReference type="CDD" id="cd18793">
    <property type="entry name" value="SF2_C_SNF"/>
    <property type="match status" value="1"/>
</dbReference>
<feature type="compositionally biased region" description="Basic residues" evidence="4">
    <location>
        <begin position="851"/>
        <end position="860"/>
    </location>
</feature>
<feature type="domain" description="Helicase C-terminal" evidence="6">
    <location>
        <begin position="667"/>
        <end position="824"/>
    </location>
</feature>
<reference evidence="7 8" key="1">
    <citation type="journal article" date="2018" name="Sci. Rep.">
        <title>Characterisation of pathogen-specific regions and novel effector candidates in Fusarium oxysporum f. sp. cepae.</title>
        <authorList>
            <person name="Armitage A.D."/>
            <person name="Taylor A."/>
            <person name="Sobczyk M.K."/>
            <person name="Baxter L."/>
            <person name="Greenfield B.P."/>
            <person name="Bates H.J."/>
            <person name="Wilson F."/>
            <person name="Jackson A.C."/>
            <person name="Ott S."/>
            <person name="Harrison R.J."/>
            <person name="Clarkson J.P."/>
        </authorList>
    </citation>
    <scope>NUCLEOTIDE SEQUENCE [LARGE SCALE GENOMIC DNA]</scope>
    <source>
        <strain evidence="7 8">Fo_A28</strain>
    </source>
</reference>
<dbReference type="InterPro" id="IPR001650">
    <property type="entry name" value="Helicase_C-like"/>
</dbReference>
<dbReference type="VEuPathDB" id="FungiDB:FOMG_00986"/>
<dbReference type="VEuPathDB" id="FungiDB:FOIG_00797"/>
<dbReference type="VEuPathDB" id="FungiDB:FOMG_00987"/>
<feature type="domain" description="Helicase ATP-binding" evidence="5">
    <location>
        <begin position="144"/>
        <end position="347"/>
    </location>
</feature>
<feature type="compositionally biased region" description="Basic and acidic residues" evidence="4">
    <location>
        <begin position="861"/>
        <end position="870"/>
    </location>
</feature>
<dbReference type="SMART" id="SM00487">
    <property type="entry name" value="DEXDc"/>
    <property type="match status" value="1"/>
</dbReference>
<dbReference type="AlphaFoldDB" id="A0A420RMT9"/>
<name>A0A420RMT9_FUSOX</name>
<feature type="region of interest" description="Disordered" evidence="4">
    <location>
        <begin position="547"/>
        <end position="578"/>
    </location>
</feature>
<dbReference type="Gene3D" id="3.40.50.300">
    <property type="entry name" value="P-loop containing nucleotide triphosphate hydrolases"/>
    <property type="match status" value="1"/>
</dbReference>
<organism evidence="7 8">
    <name type="scientific">Fusarium oxysporum</name>
    <name type="common">Fusarium vascular wilt</name>
    <dbReference type="NCBI Taxonomy" id="5507"/>
    <lineage>
        <taxon>Eukaryota</taxon>
        <taxon>Fungi</taxon>
        <taxon>Dikarya</taxon>
        <taxon>Ascomycota</taxon>
        <taxon>Pezizomycotina</taxon>
        <taxon>Sordariomycetes</taxon>
        <taxon>Hypocreomycetidae</taxon>
        <taxon>Hypocreales</taxon>
        <taxon>Nectriaceae</taxon>
        <taxon>Fusarium</taxon>
        <taxon>Fusarium oxysporum species complex</taxon>
    </lineage>
</organism>
<gene>
    <name evidence="7" type="ORF">BFJ68_g4006</name>
</gene>
<accession>A0A420RMT9</accession>
<feature type="region of interest" description="Disordered" evidence="4">
    <location>
        <begin position="847"/>
        <end position="941"/>
    </location>
</feature>
<dbReference type="InterPro" id="IPR049730">
    <property type="entry name" value="SNF2/RAD54-like_C"/>
</dbReference>
<evidence type="ECO:0000313" key="8">
    <source>
        <dbReference type="Proteomes" id="UP000285860"/>
    </source>
</evidence>
<evidence type="ECO:0000256" key="4">
    <source>
        <dbReference type="SAM" id="MobiDB-lite"/>
    </source>
</evidence>
<dbReference type="GO" id="GO:0006281">
    <property type="term" value="P:DNA repair"/>
    <property type="evidence" value="ECO:0007669"/>
    <property type="project" value="TreeGrafter"/>
</dbReference>
<dbReference type="Pfam" id="PF00176">
    <property type="entry name" value="SNF2-rel_dom"/>
    <property type="match status" value="1"/>
</dbReference>
<evidence type="ECO:0000256" key="2">
    <source>
        <dbReference type="ARBA" id="ARBA00022801"/>
    </source>
</evidence>
<feature type="compositionally biased region" description="Acidic residues" evidence="4">
    <location>
        <begin position="898"/>
        <end position="925"/>
    </location>
</feature>
<dbReference type="VEuPathDB" id="FungiDB:FOC4_g10015256"/>
<dbReference type="PANTHER" id="PTHR45626">
    <property type="entry name" value="TRANSCRIPTION TERMINATION FACTOR 2-RELATED"/>
    <property type="match status" value="1"/>
</dbReference>
<dbReference type="VEuPathDB" id="FungiDB:FOC1_g10015598"/>
<feature type="region of interest" description="Disordered" evidence="4">
    <location>
        <begin position="609"/>
        <end position="633"/>
    </location>
</feature>
<dbReference type="VEuPathDB" id="FungiDB:FOXG_17852"/>
<proteinExistence type="predicted"/>
<dbReference type="SUPFAM" id="SSF52540">
    <property type="entry name" value="P-loop containing nucleoside triphosphate hydrolases"/>
    <property type="match status" value="2"/>
</dbReference>
<feature type="compositionally biased region" description="Acidic residues" evidence="4">
    <location>
        <begin position="621"/>
        <end position="633"/>
    </location>
</feature>
<evidence type="ECO:0000256" key="1">
    <source>
        <dbReference type="ARBA" id="ARBA00022741"/>
    </source>
</evidence>
<dbReference type="GO" id="GO:0005524">
    <property type="term" value="F:ATP binding"/>
    <property type="evidence" value="ECO:0007669"/>
    <property type="project" value="UniProtKB-KW"/>
</dbReference>
<dbReference type="PROSITE" id="PS51192">
    <property type="entry name" value="HELICASE_ATP_BIND_1"/>
    <property type="match status" value="1"/>
</dbReference>
<dbReference type="EMBL" id="MRCY01000013">
    <property type="protein sequence ID" value="RKL18303.1"/>
    <property type="molecule type" value="Genomic_DNA"/>
</dbReference>
<comment type="caution">
    <text evidence="7">The sequence shown here is derived from an EMBL/GenBank/DDBJ whole genome shotgun (WGS) entry which is preliminary data.</text>
</comment>
<evidence type="ECO:0000256" key="3">
    <source>
        <dbReference type="ARBA" id="ARBA00022840"/>
    </source>
</evidence>
<dbReference type="Proteomes" id="UP000285860">
    <property type="component" value="Unassembled WGS sequence"/>
</dbReference>
<dbReference type="GO" id="GO:0008094">
    <property type="term" value="F:ATP-dependent activity, acting on DNA"/>
    <property type="evidence" value="ECO:0007669"/>
    <property type="project" value="TreeGrafter"/>
</dbReference>
<keyword evidence="3" id="KW-0067">ATP-binding</keyword>
<dbReference type="VEuPathDB" id="FungiDB:FOXG_00309"/>
<evidence type="ECO:0000259" key="5">
    <source>
        <dbReference type="PROSITE" id="PS51192"/>
    </source>
</evidence>
<dbReference type="GO" id="GO:0005634">
    <property type="term" value="C:nucleus"/>
    <property type="evidence" value="ECO:0007669"/>
    <property type="project" value="TreeGrafter"/>
</dbReference>
<dbReference type="Pfam" id="PF00271">
    <property type="entry name" value="Helicase_C"/>
    <property type="match status" value="1"/>
</dbReference>
<dbReference type="InterPro" id="IPR050628">
    <property type="entry name" value="SNF2_RAD54_helicase_TF"/>
</dbReference>
<dbReference type="GO" id="GO:0016787">
    <property type="term" value="F:hydrolase activity"/>
    <property type="evidence" value="ECO:0007669"/>
    <property type="project" value="UniProtKB-KW"/>
</dbReference>
<dbReference type="Gene3D" id="3.40.50.10810">
    <property type="entry name" value="Tandem AAA-ATPase domain"/>
    <property type="match status" value="1"/>
</dbReference>
<evidence type="ECO:0000259" key="6">
    <source>
        <dbReference type="PROSITE" id="PS51194"/>
    </source>
</evidence>
<keyword evidence="1" id="KW-0547">Nucleotide-binding</keyword>
<dbReference type="PANTHER" id="PTHR45626:SF11">
    <property type="entry name" value="FAMILY HELICASE, PUTATIVE (AFU_ORTHOLOGUE AFUA_5G06590)-RELATED"/>
    <property type="match status" value="1"/>
</dbReference>
<dbReference type="InterPro" id="IPR038718">
    <property type="entry name" value="SNF2-like_sf"/>
</dbReference>